<dbReference type="SUPFAM" id="SSF89550">
    <property type="entry name" value="PHP domain-like"/>
    <property type="match status" value="1"/>
</dbReference>
<keyword evidence="3" id="KW-0819">tRNA processing</keyword>
<evidence type="ECO:0000313" key="5">
    <source>
        <dbReference type="EMBL" id="OZJ02403.1"/>
    </source>
</evidence>
<dbReference type="AlphaFoldDB" id="A0A261XVM4"/>
<dbReference type="EMBL" id="MVBO01000155">
    <property type="protein sequence ID" value="OZJ02403.1"/>
    <property type="molecule type" value="Genomic_DNA"/>
</dbReference>
<dbReference type="GO" id="GO:0003723">
    <property type="term" value="F:RNA binding"/>
    <property type="evidence" value="ECO:0007669"/>
    <property type="project" value="TreeGrafter"/>
</dbReference>
<dbReference type="InterPro" id="IPR016195">
    <property type="entry name" value="Pol/histidinol_Pase-like"/>
</dbReference>
<dbReference type="Proteomes" id="UP000242875">
    <property type="component" value="Unassembled WGS sequence"/>
</dbReference>
<evidence type="ECO:0000256" key="1">
    <source>
        <dbReference type="ARBA" id="ARBA00004123"/>
    </source>
</evidence>
<comment type="similarity">
    <text evidence="2">Belongs to the eukaryotic/archaeal RNase P protein component 3 family.</text>
</comment>
<feature type="region of interest" description="Disordered" evidence="4">
    <location>
        <begin position="236"/>
        <end position="258"/>
    </location>
</feature>
<protein>
    <submittedName>
        <fullName evidence="5">Uncharacterized protein</fullName>
    </submittedName>
</protein>
<evidence type="ECO:0000256" key="4">
    <source>
        <dbReference type="SAM" id="MobiDB-lite"/>
    </source>
</evidence>
<dbReference type="GO" id="GO:0005655">
    <property type="term" value="C:nucleolar ribonuclease P complex"/>
    <property type="evidence" value="ECO:0007669"/>
    <property type="project" value="TreeGrafter"/>
</dbReference>
<sequence length="258" mass="28184">MFYDLNVEIAQKNQRQTLEVLKHYGYSVVALNHTARGGIPSNLVSTVIHVFKKTLTPSQSDKASNLGLTSLSPTSYDLLAVKPTNEATLLKACTDLEVDIISFDCSSRLGFWLKHSLFSAAIQRGLHFEITYGAGVRDQAARRHLFTNAQALIRATRGKHLIISSEAQKALEVKGPYDVINLGTLFGLNQAVARSTLTSNCRAVIFHSDARRTAYKSVITVKSGQIDESDELAVNGSGKRIASDAGGHKTAKKARRTR</sequence>
<dbReference type="InterPro" id="IPR002738">
    <property type="entry name" value="RNase_P_p30"/>
</dbReference>
<evidence type="ECO:0000313" key="6">
    <source>
        <dbReference type="Proteomes" id="UP000242875"/>
    </source>
</evidence>
<dbReference type="Pfam" id="PF01876">
    <property type="entry name" value="RNase_P_p30"/>
    <property type="match status" value="1"/>
</dbReference>
<dbReference type="Gene3D" id="3.20.20.140">
    <property type="entry name" value="Metal-dependent hydrolases"/>
    <property type="match status" value="1"/>
</dbReference>
<dbReference type="PANTHER" id="PTHR13031:SF0">
    <property type="entry name" value="RIBONUCLEASE P PROTEIN SUBUNIT P30"/>
    <property type="match status" value="1"/>
</dbReference>
<evidence type="ECO:0000256" key="2">
    <source>
        <dbReference type="ARBA" id="ARBA00007331"/>
    </source>
</evidence>
<evidence type="ECO:0000256" key="3">
    <source>
        <dbReference type="ARBA" id="ARBA00022694"/>
    </source>
</evidence>
<dbReference type="PANTHER" id="PTHR13031">
    <property type="entry name" value="RIBONUCLEASE P SUBUNIT P30"/>
    <property type="match status" value="1"/>
</dbReference>
<proteinExistence type="inferred from homology"/>
<comment type="caution">
    <text evidence="5">The sequence shown here is derived from an EMBL/GenBank/DDBJ whole genome shotgun (WGS) entry which is preliminary data.</text>
</comment>
<accession>A0A261XVM4</accession>
<feature type="compositionally biased region" description="Basic residues" evidence="4">
    <location>
        <begin position="249"/>
        <end position="258"/>
    </location>
</feature>
<keyword evidence="6" id="KW-1185">Reference proteome</keyword>
<dbReference type="GO" id="GO:0008033">
    <property type="term" value="P:tRNA processing"/>
    <property type="evidence" value="ECO:0007669"/>
    <property type="project" value="UniProtKB-KW"/>
</dbReference>
<comment type="subcellular location">
    <subcellularLocation>
        <location evidence="1">Nucleus</location>
    </subcellularLocation>
</comment>
<gene>
    <name evidence="5" type="ORF">BZG36_04852</name>
</gene>
<dbReference type="OrthoDB" id="17948at2759"/>
<dbReference type="GO" id="GO:0000447">
    <property type="term" value="P:endonucleolytic cleavage in ITS1 to separate SSU-rRNA from 5.8S rRNA and LSU-rRNA from tricistronic rRNA transcript (SSU-rRNA, 5.8S rRNA, LSU-rRNA)"/>
    <property type="evidence" value="ECO:0007669"/>
    <property type="project" value="EnsemblFungi"/>
</dbReference>
<organism evidence="5 6">
    <name type="scientific">Bifiguratus adelaidae</name>
    <dbReference type="NCBI Taxonomy" id="1938954"/>
    <lineage>
        <taxon>Eukaryota</taxon>
        <taxon>Fungi</taxon>
        <taxon>Fungi incertae sedis</taxon>
        <taxon>Mucoromycota</taxon>
        <taxon>Mucoromycotina</taxon>
        <taxon>Endogonomycetes</taxon>
        <taxon>Endogonales</taxon>
        <taxon>Endogonales incertae sedis</taxon>
        <taxon>Bifiguratus</taxon>
    </lineage>
</organism>
<name>A0A261XVM4_9FUNG</name>
<reference evidence="5 6" key="1">
    <citation type="journal article" date="2017" name="Mycologia">
        <title>Bifiguratus adelaidae, gen. et sp. nov., a new member of Mucoromycotina in endophytic and soil-dwelling habitats.</title>
        <authorList>
            <person name="Torres-Cruz T.J."/>
            <person name="Billingsley Tobias T.L."/>
            <person name="Almatruk M."/>
            <person name="Hesse C."/>
            <person name="Kuske C.R."/>
            <person name="Desiro A."/>
            <person name="Benucci G.M."/>
            <person name="Bonito G."/>
            <person name="Stajich J.E."/>
            <person name="Dunlap C."/>
            <person name="Arnold A.E."/>
            <person name="Porras-Alfaro A."/>
        </authorList>
    </citation>
    <scope>NUCLEOTIDE SEQUENCE [LARGE SCALE GENOMIC DNA]</scope>
    <source>
        <strain evidence="5 6">AZ0501</strain>
    </source>
</reference>